<keyword evidence="5 7" id="KW-1133">Transmembrane helix</keyword>
<feature type="domain" description="TRAP C4-dicarboxylate transport system permease DctM subunit" evidence="8">
    <location>
        <begin position="10"/>
        <end position="422"/>
    </location>
</feature>
<dbReference type="PANTHER" id="PTHR33362">
    <property type="entry name" value="SIALIC ACID TRAP TRANSPORTER PERMEASE PROTEIN SIAT-RELATED"/>
    <property type="match status" value="1"/>
</dbReference>
<evidence type="ECO:0000256" key="3">
    <source>
        <dbReference type="ARBA" id="ARBA00022519"/>
    </source>
</evidence>
<feature type="transmembrane region" description="Helical" evidence="7">
    <location>
        <begin position="403"/>
        <end position="426"/>
    </location>
</feature>
<organism evidence="9 10">
    <name type="scientific">Fusobacterium mortiferum</name>
    <dbReference type="NCBI Taxonomy" id="850"/>
    <lineage>
        <taxon>Bacteria</taxon>
        <taxon>Fusobacteriati</taxon>
        <taxon>Fusobacteriota</taxon>
        <taxon>Fusobacteriia</taxon>
        <taxon>Fusobacteriales</taxon>
        <taxon>Fusobacteriaceae</taxon>
        <taxon>Fusobacterium</taxon>
    </lineage>
</organism>
<sequence length="434" mass="45918">MVLTTALIMFIVLVITLLLGFPIAISIGLSSILAILPSLAFDNTLVTGAQRIFSGISNFTLIAIPFFILAGNIMNQGGIAKKLVSFAQSLTGRIPGSLMQTNILANMMFGAISGSATAACAAMGGILLPMEEEQGYDKKLGATANIASAPTGLLIPPSNSLIVYSLVSGGTSVAALFMAGYLPGILWGIGCMALTLYLCKAKGMKGTNNFKLKVVLVTFIDALPSLALIIIVIGGIIKGIFTPTEGSVVAVVYTLILSMLFYRTITIKGLIEIFAESAKMTGIIVFLIGVSTIMSWVMAFTGVPQAISSLILGLTNNKFLILLLMNLLLLFIGTFMDVTPAILIFTPIFLPIVQSFGMSAVQFGIIIVFNLCIGNITPPVGNTLFVGVKVGNLKIEDVMGQLIKYYVVIIIVLMLVTYIPAISMYLPTIGGFVK</sequence>
<evidence type="ECO:0000256" key="5">
    <source>
        <dbReference type="ARBA" id="ARBA00022989"/>
    </source>
</evidence>
<evidence type="ECO:0000313" key="9">
    <source>
        <dbReference type="EMBL" id="RHF73490.1"/>
    </source>
</evidence>
<dbReference type="NCBIfam" id="TIGR00786">
    <property type="entry name" value="dctM"/>
    <property type="match status" value="1"/>
</dbReference>
<feature type="transmembrane region" description="Helical" evidence="7">
    <location>
        <begin position="103"/>
        <end position="128"/>
    </location>
</feature>
<dbReference type="AlphaFoldDB" id="A0A414PY97"/>
<evidence type="ECO:0000313" key="10">
    <source>
        <dbReference type="Proteomes" id="UP000284676"/>
    </source>
</evidence>
<feature type="transmembrane region" description="Helical" evidence="7">
    <location>
        <begin position="210"/>
        <end position="237"/>
    </location>
</feature>
<evidence type="ECO:0000256" key="6">
    <source>
        <dbReference type="ARBA" id="ARBA00023136"/>
    </source>
</evidence>
<feature type="transmembrane region" description="Helical" evidence="7">
    <location>
        <begin position="7"/>
        <end position="40"/>
    </location>
</feature>
<feature type="transmembrane region" description="Helical" evidence="7">
    <location>
        <begin position="249"/>
        <end position="271"/>
    </location>
</feature>
<proteinExistence type="predicted"/>
<evidence type="ECO:0000256" key="7">
    <source>
        <dbReference type="SAM" id="Phobius"/>
    </source>
</evidence>
<dbReference type="InterPro" id="IPR004681">
    <property type="entry name" value="TRAP_DctM"/>
</dbReference>
<keyword evidence="2" id="KW-1003">Cell membrane</keyword>
<evidence type="ECO:0000256" key="1">
    <source>
        <dbReference type="ARBA" id="ARBA00004429"/>
    </source>
</evidence>
<evidence type="ECO:0000259" key="8">
    <source>
        <dbReference type="Pfam" id="PF06808"/>
    </source>
</evidence>
<keyword evidence="6 7" id="KW-0472">Membrane</keyword>
<gene>
    <name evidence="9" type="ORF">DW663_04280</name>
</gene>
<feature type="transmembrane region" description="Helical" evidence="7">
    <location>
        <begin position="52"/>
        <end position="73"/>
    </location>
</feature>
<keyword evidence="4 7" id="KW-0812">Transmembrane</keyword>
<dbReference type="GO" id="GO:0022857">
    <property type="term" value="F:transmembrane transporter activity"/>
    <property type="evidence" value="ECO:0007669"/>
    <property type="project" value="TreeGrafter"/>
</dbReference>
<keyword evidence="3" id="KW-0997">Cell inner membrane</keyword>
<dbReference type="PANTHER" id="PTHR33362:SF2">
    <property type="entry name" value="TRAP TRANSPORTER LARGE PERMEASE PROTEIN"/>
    <property type="match status" value="1"/>
</dbReference>
<protein>
    <submittedName>
        <fullName evidence="9">TRAP transporter large permease</fullName>
    </submittedName>
</protein>
<evidence type="ECO:0000256" key="2">
    <source>
        <dbReference type="ARBA" id="ARBA00022475"/>
    </source>
</evidence>
<name>A0A414PY97_FUSMR</name>
<dbReference type="EMBL" id="QRHL01000004">
    <property type="protein sequence ID" value="RHF73490.1"/>
    <property type="molecule type" value="Genomic_DNA"/>
</dbReference>
<feature type="transmembrane region" description="Helical" evidence="7">
    <location>
        <begin position="319"/>
        <end position="344"/>
    </location>
</feature>
<feature type="transmembrane region" description="Helical" evidence="7">
    <location>
        <begin position="283"/>
        <end position="307"/>
    </location>
</feature>
<feature type="transmembrane region" description="Helical" evidence="7">
    <location>
        <begin position="173"/>
        <end position="198"/>
    </location>
</feature>
<dbReference type="InterPro" id="IPR010656">
    <property type="entry name" value="DctM"/>
</dbReference>
<dbReference type="Proteomes" id="UP000284676">
    <property type="component" value="Unassembled WGS sequence"/>
</dbReference>
<dbReference type="GO" id="GO:0005886">
    <property type="term" value="C:plasma membrane"/>
    <property type="evidence" value="ECO:0007669"/>
    <property type="project" value="UniProtKB-SubCell"/>
</dbReference>
<evidence type="ECO:0000256" key="4">
    <source>
        <dbReference type="ARBA" id="ARBA00022692"/>
    </source>
</evidence>
<dbReference type="PIRSF" id="PIRSF006066">
    <property type="entry name" value="HI0050"/>
    <property type="match status" value="1"/>
</dbReference>
<feature type="transmembrane region" description="Helical" evidence="7">
    <location>
        <begin position="356"/>
        <end position="376"/>
    </location>
</feature>
<dbReference type="GeneID" id="62764263"/>
<dbReference type="RefSeq" id="WP_005886865.1">
    <property type="nucleotide sequence ID" value="NZ_CABMMQ010000002.1"/>
</dbReference>
<comment type="subcellular location">
    <subcellularLocation>
        <location evidence="1">Cell inner membrane</location>
        <topology evidence="1">Multi-pass membrane protein</topology>
    </subcellularLocation>
</comment>
<reference evidence="9 10" key="1">
    <citation type="submission" date="2018-08" db="EMBL/GenBank/DDBJ databases">
        <title>A genome reference for cultivated species of the human gut microbiota.</title>
        <authorList>
            <person name="Zou Y."/>
            <person name="Xue W."/>
            <person name="Luo G."/>
        </authorList>
    </citation>
    <scope>NUCLEOTIDE SEQUENCE [LARGE SCALE GENOMIC DNA]</scope>
    <source>
        <strain evidence="9 10">AM25-1</strain>
    </source>
</reference>
<accession>A0A414PY97</accession>
<dbReference type="Pfam" id="PF06808">
    <property type="entry name" value="DctM"/>
    <property type="match status" value="1"/>
</dbReference>
<comment type="caution">
    <text evidence="9">The sequence shown here is derived from an EMBL/GenBank/DDBJ whole genome shotgun (WGS) entry which is preliminary data.</text>
</comment>